<feature type="domain" description="G-protein coupled receptors family 2 profile 1" evidence="12">
    <location>
        <begin position="73"/>
        <end position="161"/>
    </location>
</feature>
<evidence type="ECO:0000259" key="13">
    <source>
        <dbReference type="PROSITE" id="PS50261"/>
    </source>
</evidence>
<comment type="caution">
    <text evidence="14">The sequence shown here is derived from an EMBL/GenBank/DDBJ whole genome shotgun (WGS) entry which is preliminary data.</text>
</comment>
<reference evidence="14 15" key="1">
    <citation type="journal article" date="2018" name="G3 (Bethesda)">
        <title>A High-Quality Reference Genome for the Invasive Mosquitofish Gambusia affinis Using a Chicago Library.</title>
        <authorList>
            <person name="Hoffberg S.L."/>
            <person name="Troendle N.J."/>
            <person name="Glenn T.C."/>
            <person name="Mahmud O."/>
            <person name="Louha S."/>
            <person name="Chalopin D."/>
            <person name="Bennetzen J.L."/>
            <person name="Mauricio R."/>
        </authorList>
    </citation>
    <scope>NUCLEOTIDE SEQUENCE [LARGE SCALE GENOMIC DNA]</scope>
    <source>
        <strain evidence="14">NE01/NJP1002.9</strain>
        <tissue evidence="14">Muscle</tissue>
    </source>
</reference>
<comment type="similarity">
    <text evidence="2">Belongs to the G-protein coupled receptor 2 family.</text>
</comment>
<dbReference type="STRING" id="33528.ENSGAFP00000014685"/>
<dbReference type="Pfam" id="PF02793">
    <property type="entry name" value="HRM"/>
    <property type="match status" value="1"/>
</dbReference>
<keyword evidence="9" id="KW-0325">Glycoprotein</keyword>
<evidence type="ECO:0000259" key="12">
    <source>
        <dbReference type="PROSITE" id="PS50227"/>
    </source>
</evidence>
<feature type="domain" description="G-protein coupled receptors family 2 profile 2" evidence="13">
    <location>
        <begin position="277"/>
        <end position="326"/>
    </location>
</feature>
<evidence type="ECO:0000256" key="9">
    <source>
        <dbReference type="ARBA" id="ARBA00023180"/>
    </source>
</evidence>
<dbReference type="InterPro" id="IPR050332">
    <property type="entry name" value="GPCR_2"/>
</dbReference>
<evidence type="ECO:0000256" key="3">
    <source>
        <dbReference type="ARBA" id="ARBA00022475"/>
    </source>
</evidence>
<evidence type="ECO:0000313" key="15">
    <source>
        <dbReference type="Proteomes" id="UP000250572"/>
    </source>
</evidence>
<evidence type="ECO:0000256" key="7">
    <source>
        <dbReference type="ARBA" id="ARBA00023136"/>
    </source>
</evidence>
<comment type="subcellular location">
    <subcellularLocation>
        <location evidence="1">Cell membrane</location>
        <topology evidence="1">Multi-pass membrane protein</topology>
    </subcellularLocation>
</comment>
<evidence type="ECO:0000256" key="4">
    <source>
        <dbReference type="ARBA" id="ARBA00022692"/>
    </source>
</evidence>
<evidence type="ECO:0000256" key="6">
    <source>
        <dbReference type="ARBA" id="ARBA00023040"/>
    </source>
</evidence>
<dbReference type="Gene3D" id="1.20.1070.10">
    <property type="entry name" value="Rhodopsin 7-helix transmembrane proteins"/>
    <property type="match status" value="1"/>
</dbReference>
<dbReference type="InterPro" id="IPR036445">
    <property type="entry name" value="GPCR_2_extracell_dom_sf"/>
</dbReference>
<keyword evidence="10" id="KW-0807">Transducer</keyword>
<keyword evidence="5 11" id="KW-1133">Transmembrane helix</keyword>
<gene>
    <name evidence="14" type="ORF">CCH79_00013384</name>
</gene>
<proteinExistence type="inferred from homology"/>
<accession>A0A315W836</accession>
<evidence type="ECO:0000256" key="10">
    <source>
        <dbReference type="ARBA" id="ARBA00023224"/>
    </source>
</evidence>
<dbReference type="Pfam" id="PF00002">
    <property type="entry name" value="7tm_2"/>
    <property type="match status" value="1"/>
</dbReference>
<keyword evidence="8" id="KW-0675">Receptor</keyword>
<dbReference type="PANTHER" id="PTHR45620:SF21">
    <property type="entry name" value="CALCITONIN GENE-RELATED PEPTIDE TYPE 1 RECEPTOR"/>
    <property type="match status" value="1"/>
</dbReference>
<evidence type="ECO:0008006" key="16">
    <source>
        <dbReference type="Google" id="ProtNLM"/>
    </source>
</evidence>
<evidence type="ECO:0000256" key="1">
    <source>
        <dbReference type="ARBA" id="ARBA00004651"/>
    </source>
</evidence>
<dbReference type="InterPro" id="IPR001879">
    <property type="entry name" value="GPCR_2_extracellular_dom"/>
</dbReference>
<dbReference type="GO" id="GO:0007189">
    <property type="term" value="P:adenylate cyclase-activating G protein-coupled receptor signaling pathway"/>
    <property type="evidence" value="ECO:0007669"/>
    <property type="project" value="TreeGrafter"/>
</dbReference>
<dbReference type="GO" id="GO:0001635">
    <property type="term" value="F:calcitonin gene-related peptide receptor activity"/>
    <property type="evidence" value="ECO:0007669"/>
    <property type="project" value="TreeGrafter"/>
</dbReference>
<protein>
    <recommendedName>
        <fullName evidence="16">G-protein coupled receptors family 2 profile 1 domain-containing protein</fullName>
    </recommendedName>
</protein>
<dbReference type="InterPro" id="IPR017981">
    <property type="entry name" value="GPCR_2-like_7TM"/>
</dbReference>
<dbReference type="Gene3D" id="4.10.1240.10">
    <property type="entry name" value="GPCR, family 2, extracellular hormone receptor domain"/>
    <property type="match status" value="1"/>
</dbReference>
<keyword evidence="3" id="KW-1003">Cell membrane</keyword>
<dbReference type="GO" id="GO:0001525">
    <property type="term" value="P:angiogenesis"/>
    <property type="evidence" value="ECO:0007669"/>
    <property type="project" value="TreeGrafter"/>
</dbReference>
<dbReference type="InterPro" id="IPR017983">
    <property type="entry name" value="GPCR_2_secretin-like_CS"/>
</dbReference>
<organism evidence="14 15">
    <name type="scientific">Gambusia affinis</name>
    <name type="common">Western mosquitofish</name>
    <name type="synonym">Heterandria affinis</name>
    <dbReference type="NCBI Taxonomy" id="33528"/>
    <lineage>
        <taxon>Eukaryota</taxon>
        <taxon>Metazoa</taxon>
        <taxon>Chordata</taxon>
        <taxon>Craniata</taxon>
        <taxon>Vertebrata</taxon>
        <taxon>Euteleostomi</taxon>
        <taxon>Actinopterygii</taxon>
        <taxon>Neopterygii</taxon>
        <taxon>Teleostei</taxon>
        <taxon>Neoteleostei</taxon>
        <taxon>Acanthomorphata</taxon>
        <taxon>Ovalentaria</taxon>
        <taxon>Atherinomorphae</taxon>
        <taxon>Cyprinodontiformes</taxon>
        <taxon>Poeciliidae</taxon>
        <taxon>Poeciliinae</taxon>
        <taxon>Gambusia</taxon>
    </lineage>
</organism>
<dbReference type="SMART" id="SM00008">
    <property type="entry name" value="HormR"/>
    <property type="match status" value="1"/>
</dbReference>
<dbReference type="SUPFAM" id="SSF111418">
    <property type="entry name" value="Hormone receptor domain"/>
    <property type="match status" value="1"/>
</dbReference>
<dbReference type="GO" id="GO:0005886">
    <property type="term" value="C:plasma membrane"/>
    <property type="evidence" value="ECO:0007669"/>
    <property type="project" value="UniProtKB-SubCell"/>
</dbReference>
<keyword evidence="4 11" id="KW-0812">Transmembrane</keyword>
<dbReference type="PANTHER" id="PTHR45620">
    <property type="entry name" value="PDF RECEPTOR-LIKE PROTEIN-RELATED"/>
    <property type="match status" value="1"/>
</dbReference>
<dbReference type="GO" id="GO:0007166">
    <property type="term" value="P:cell surface receptor signaling pathway"/>
    <property type="evidence" value="ECO:0007669"/>
    <property type="project" value="InterPro"/>
</dbReference>
<keyword evidence="7 11" id="KW-0472">Membrane</keyword>
<evidence type="ECO:0000313" key="14">
    <source>
        <dbReference type="EMBL" id="PWA32077.1"/>
    </source>
</evidence>
<keyword evidence="6" id="KW-0297">G-protein coupled receptor</keyword>
<dbReference type="GO" id="GO:0001605">
    <property type="term" value="F:adrenomedullin receptor activity"/>
    <property type="evidence" value="ECO:0007669"/>
    <property type="project" value="TreeGrafter"/>
</dbReference>
<dbReference type="AlphaFoldDB" id="A0A315W836"/>
<dbReference type="EMBL" id="NHOQ01000204">
    <property type="protein sequence ID" value="PWA32077.1"/>
    <property type="molecule type" value="Genomic_DNA"/>
</dbReference>
<evidence type="ECO:0000256" key="2">
    <source>
        <dbReference type="ARBA" id="ARBA00005314"/>
    </source>
</evidence>
<dbReference type="PRINTS" id="PR00249">
    <property type="entry name" value="GPCRSECRETIN"/>
</dbReference>
<keyword evidence="15" id="KW-1185">Reference proteome</keyword>
<name>A0A315W836_GAMAF</name>
<dbReference type="PROSITE" id="PS50261">
    <property type="entry name" value="G_PROTEIN_RECEP_F2_4"/>
    <property type="match status" value="1"/>
</dbReference>
<feature type="transmembrane region" description="Helical" evidence="11">
    <location>
        <begin position="292"/>
        <end position="312"/>
    </location>
</feature>
<evidence type="ECO:0000256" key="8">
    <source>
        <dbReference type="ARBA" id="ARBA00023170"/>
    </source>
</evidence>
<sequence length="326" mass="36752">MLASAAPFAGWGEFKGGKYGSIGNLKVVGAAVQLQALLPSDKILQPSVVAAAADEEDDNGTRVRLRIARSQFLCFQRITGGSDRKIHSNGTAINHCNATWDGWLCWEDTEPGATEQNCPDYYHDFDTRARAIKVCTVTGEWARHPDSNRTWTDYTACKPDEDNWTVRDALALAEHHPSAATKSPSVGSRPEPWARDDVCLNSPFFFPQNFELREDNSSQKSFPFICLKLRRHRDLVLRDAWGFAERPGRTDFPNVRSVCRARHADPLSASLSEKGSCKILAFVHMYIMSCNYFWMLCEGIYLHTLIVVAVFAEKQHLVWYYLLGWG</sequence>
<dbReference type="InterPro" id="IPR000832">
    <property type="entry name" value="GPCR_2_secretin-like"/>
</dbReference>
<evidence type="ECO:0000256" key="5">
    <source>
        <dbReference type="ARBA" id="ARBA00022989"/>
    </source>
</evidence>
<evidence type="ECO:0000256" key="11">
    <source>
        <dbReference type="SAM" id="Phobius"/>
    </source>
</evidence>
<dbReference type="Proteomes" id="UP000250572">
    <property type="component" value="Unassembled WGS sequence"/>
</dbReference>
<dbReference type="PROSITE" id="PS50227">
    <property type="entry name" value="G_PROTEIN_RECEP_F2_3"/>
    <property type="match status" value="1"/>
</dbReference>
<dbReference type="PROSITE" id="PS00649">
    <property type="entry name" value="G_PROTEIN_RECEP_F2_1"/>
    <property type="match status" value="1"/>
</dbReference>